<dbReference type="AlphaFoldDB" id="A0A8T0GA64"/>
<feature type="compositionally biased region" description="Low complexity" evidence="1">
    <location>
        <begin position="44"/>
        <end position="53"/>
    </location>
</feature>
<organism evidence="3 4">
    <name type="scientific">Ceratodon purpureus</name>
    <name type="common">Fire moss</name>
    <name type="synonym">Dicranum purpureum</name>
    <dbReference type="NCBI Taxonomy" id="3225"/>
    <lineage>
        <taxon>Eukaryota</taxon>
        <taxon>Viridiplantae</taxon>
        <taxon>Streptophyta</taxon>
        <taxon>Embryophyta</taxon>
        <taxon>Bryophyta</taxon>
        <taxon>Bryophytina</taxon>
        <taxon>Bryopsida</taxon>
        <taxon>Dicranidae</taxon>
        <taxon>Pseudoditrichales</taxon>
        <taxon>Ditrichaceae</taxon>
        <taxon>Ceratodon</taxon>
    </lineage>
</organism>
<feature type="region of interest" description="Disordered" evidence="1">
    <location>
        <begin position="44"/>
        <end position="64"/>
    </location>
</feature>
<dbReference type="Proteomes" id="UP000822688">
    <property type="component" value="Chromosome 11"/>
</dbReference>
<evidence type="ECO:0000256" key="1">
    <source>
        <dbReference type="SAM" id="MobiDB-lite"/>
    </source>
</evidence>
<name>A0A8T0GA64_CERPU</name>
<protein>
    <submittedName>
        <fullName evidence="3">Uncharacterized protein</fullName>
    </submittedName>
</protein>
<comment type="caution">
    <text evidence="3">The sequence shown here is derived from an EMBL/GenBank/DDBJ whole genome shotgun (WGS) entry which is preliminary data.</text>
</comment>
<evidence type="ECO:0000313" key="3">
    <source>
        <dbReference type="EMBL" id="KAG0556083.1"/>
    </source>
</evidence>
<gene>
    <name evidence="3" type="ORF">KC19_11G024600</name>
</gene>
<dbReference type="EMBL" id="CM026432">
    <property type="protein sequence ID" value="KAG0556083.1"/>
    <property type="molecule type" value="Genomic_DNA"/>
</dbReference>
<accession>A0A8T0GA64</accession>
<feature type="chain" id="PRO_5035935677" evidence="2">
    <location>
        <begin position="18"/>
        <end position="64"/>
    </location>
</feature>
<evidence type="ECO:0000313" key="4">
    <source>
        <dbReference type="Proteomes" id="UP000822688"/>
    </source>
</evidence>
<keyword evidence="2" id="KW-0732">Signal</keyword>
<feature type="signal peptide" evidence="2">
    <location>
        <begin position="1"/>
        <end position="17"/>
    </location>
</feature>
<evidence type="ECO:0000256" key="2">
    <source>
        <dbReference type="SAM" id="SignalP"/>
    </source>
</evidence>
<keyword evidence="4" id="KW-1185">Reference proteome</keyword>
<reference evidence="3 4" key="1">
    <citation type="submission" date="2020-06" db="EMBL/GenBank/DDBJ databases">
        <title>WGS assembly of Ceratodon purpureus strain R40.</title>
        <authorList>
            <person name="Carey S.B."/>
            <person name="Jenkins J."/>
            <person name="Shu S."/>
            <person name="Lovell J.T."/>
            <person name="Sreedasyam A."/>
            <person name="Maumus F."/>
            <person name="Tiley G.P."/>
            <person name="Fernandez-Pozo N."/>
            <person name="Barry K."/>
            <person name="Chen C."/>
            <person name="Wang M."/>
            <person name="Lipzen A."/>
            <person name="Daum C."/>
            <person name="Saski C.A."/>
            <person name="Payton A.C."/>
            <person name="Mcbreen J.C."/>
            <person name="Conrad R.E."/>
            <person name="Kollar L.M."/>
            <person name="Olsson S."/>
            <person name="Huttunen S."/>
            <person name="Landis J.B."/>
            <person name="Wickett N.J."/>
            <person name="Johnson M.G."/>
            <person name="Rensing S.A."/>
            <person name="Grimwood J."/>
            <person name="Schmutz J."/>
            <person name="Mcdaniel S.F."/>
        </authorList>
    </citation>
    <scope>NUCLEOTIDE SEQUENCE [LARGE SCALE GENOMIC DNA]</scope>
    <source>
        <strain evidence="3 4">R40</strain>
    </source>
</reference>
<sequence>MPSSRFVLFCMTDIVYAFRIIETPMCHNLTLHQPVQCVLSDSASRSSVASSRSRTADPSTQLGQ</sequence>
<proteinExistence type="predicted"/>